<reference evidence="1 2" key="1">
    <citation type="journal article" date="2022" name="Cell">
        <title>Repeat-based holocentromeres influence genome architecture and karyotype evolution.</title>
        <authorList>
            <person name="Hofstatter P.G."/>
            <person name="Thangavel G."/>
            <person name="Lux T."/>
            <person name="Neumann P."/>
            <person name="Vondrak T."/>
            <person name="Novak P."/>
            <person name="Zhang M."/>
            <person name="Costa L."/>
            <person name="Castellani M."/>
            <person name="Scott A."/>
            <person name="Toegelov H."/>
            <person name="Fuchs J."/>
            <person name="Mata-Sucre Y."/>
            <person name="Dias Y."/>
            <person name="Vanzela A.L.L."/>
            <person name="Huettel B."/>
            <person name="Almeida C.C.S."/>
            <person name="Simkova H."/>
            <person name="Souza G."/>
            <person name="Pedrosa-Harand A."/>
            <person name="Macas J."/>
            <person name="Mayer K.F.X."/>
            <person name="Houben A."/>
            <person name="Marques A."/>
        </authorList>
    </citation>
    <scope>NUCLEOTIDE SEQUENCE [LARGE SCALE GENOMIC DNA]</scope>
    <source>
        <strain evidence="1">RhyTen1mFocal</strain>
    </source>
</reference>
<evidence type="ECO:0000313" key="1">
    <source>
        <dbReference type="EMBL" id="KAJ3696463.1"/>
    </source>
</evidence>
<proteinExistence type="predicted"/>
<protein>
    <submittedName>
        <fullName evidence="1">Uncharacterized protein</fullName>
    </submittedName>
</protein>
<dbReference type="EMBL" id="JAMRDG010000001">
    <property type="protein sequence ID" value="KAJ3696463.1"/>
    <property type="molecule type" value="Genomic_DNA"/>
</dbReference>
<sequence length="114" mass="12744">MRIQSSFVFLSEQADLRKAKKGVDRPSKAFSRYGTSPCEMSEVDSAFSGNGSTWGSIRGTKVINDDKWDGMVGRRWMFLGVEMKVMRWPRVASDLASSRKGCMCPKANHGNITM</sequence>
<dbReference type="AlphaFoldDB" id="A0AAD6EPK6"/>
<comment type="caution">
    <text evidence="1">The sequence shown here is derived from an EMBL/GenBank/DDBJ whole genome shotgun (WGS) entry which is preliminary data.</text>
</comment>
<accession>A0AAD6EPK6</accession>
<evidence type="ECO:0000313" key="2">
    <source>
        <dbReference type="Proteomes" id="UP001210211"/>
    </source>
</evidence>
<gene>
    <name evidence="1" type="ORF">LUZ61_000168</name>
</gene>
<organism evidence="1 2">
    <name type="scientific">Rhynchospora tenuis</name>
    <dbReference type="NCBI Taxonomy" id="198213"/>
    <lineage>
        <taxon>Eukaryota</taxon>
        <taxon>Viridiplantae</taxon>
        <taxon>Streptophyta</taxon>
        <taxon>Embryophyta</taxon>
        <taxon>Tracheophyta</taxon>
        <taxon>Spermatophyta</taxon>
        <taxon>Magnoliopsida</taxon>
        <taxon>Liliopsida</taxon>
        <taxon>Poales</taxon>
        <taxon>Cyperaceae</taxon>
        <taxon>Cyperoideae</taxon>
        <taxon>Rhynchosporeae</taxon>
        <taxon>Rhynchospora</taxon>
    </lineage>
</organism>
<dbReference type="Proteomes" id="UP001210211">
    <property type="component" value="Unassembled WGS sequence"/>
</dbReference>
<keyword evidence="2" id="KW-1185">Reference proteome</keyword>
<name>A0AAD6EPK6_9POAL</name>